<organism evidence="2 3">
    <name type="scientific">Sesamum alatum</name>
    <dbReference type="NCBI Taxonomy" id="300844"/>
    <lineage>
        <taxon>Eukaryota</taxon>
        <taxon>Viridiplantae</taxon>
        <taxon>Streptophyta</taxon>
        <taxon>Embryophyta</taxon>
        <taxon>Tracheophyta</taxon>
        <taxon>Spermatophyta</taxon>
        <taxon>Magnoliopsida</taxon>
        <taxon>eudicotyledons</taxon>
        <taxon>Gunneridae</taxon>
        <taxon>Pentapetalae</taxon>
        <taxon>asterids</taxon>
        <taxon>lamiids</taxon>
        <taxon>Lamiales</taxon>
        <taxon>Pedaliaceae</taxon>
        <taxon>Sesamum</taxon>
    </lineage>
</organism>
<proteinExistence type="predicted"/>
<reference evidence="2" key="1">
    <citation type="submission" date="2020-06" db="EMBL/GenBank/DDBJ databases">
        <authorList>
            <person name="Li T."/>
            <person name="Hu X."/>
            <person name="Zhang T."/>
            <person name="Song X."/>
            <person name="Zhang H."/>
            <person name="Dai N."/>
            <person name="Sheng W."/>
            <person name="Hou X."/>
            <person name="Wei L."/>
        </authorList>
    </citation>
    <scope>NUCLEOTIDE SEQUENCE</scope>
    <source>
        <strain evidence="2">3651</strain>
        <tissue evidence="2">Leaf</tissue>
    </source>
</reference>
<evidence type="ECO:0000256" key="1">
    <source>
        <dbReference type="SAM" id="MobiDB-lite"/>
    </source>
</evidence>
<reference evidence="2" key="2">
    <citation type="journal article" date="2024" name="Plant">
        <title>Genomic evolution and insights into agronomic trait innovations of Sesamum species.</title>
        <authorList>
            <person name="Miao H."/>
            <person name="Wang L."/>
            <person name="Qu L."/>
            <person name="Liu H."/>
            <person name="Sun Y."/>
            <person name="Le M."/>
            <person name="Wang Q."/>
            <person name="Wei S."/>
            <person name="Zheng Y."/>
            <person name="Lin W."/>
            <person name="Duan Y."/>
            <person name="Cao H."/>
            <person name="Xiong S."/>
            <person name="Wang X."/>
            <person name="Wei L."/>
            <person name="Li C."/>
            <person name="Ma Q."/>
            <person name="Ju M."/>
            <person name="Zhao R."/>
            <person name="Li G."/>
            <person name="Mu C."/>
            <person name="Tian Q."/>
            <person name="Mei H."/>
            <person name="Zhang T."/>
            <person name="Gao T."/>
            <person name="Zhang H."/>
        </authorList>
    </citation>
    <scope>NUCLEOTIDE SEQUENCE</scope>
    <source>
        <strain evidence="2">3651</strain>
    </source>
</reference>
<accession>A0AAE1Y482</accession>
<sequence length="111" mass="11019">MRASKNEVEEVASLSAATLSSNEVEAGGATIVGAIEVIITPEVHTGEEGKPEGGGGSMEETLAGEGRAMGGSSYTFRGKGQEGGESKCGGGSRGLTLTGGTWLETLAIDGS</sequence>
<feature type="region of interest" description="Disordered" evidence="1">
    <location>
        <begin position="42"/>
        <end position="100"/>
    </location>
</feature>
<dbReference type="Proteomes" id="UP001293254">
    <property type="component" value="Unassembled WGS sequence"/>
</dbReference>
<name>A0AAE1Y482_9LAMI</name>
<comment type="caution">
    <text evidence="2">The sequence shown here is derived from an EMBL/GenBank/DDBJ whole genome shotgun (WGS) entry which is preliminary data.</text>
</comment>
<evidence type="ECO:0000313" key="2">
    <source>
        <dbReference type="EMBL" id="KAK4423202.1"/>
    </source>
</evidence>
<keyword evidence="3" id="KW-1185">Reference proteome</keyword>
<protein>
    <submittedName>
        <fullName evidence="2">Uncharacterized protein</fullName>
    </submittedName>
</protein>
<evidence type="ECO:0000313" key="3">
    <source>
        <dbReference type="Proteomes" id="UP001293254"/>
    </source>
</evidence>
<dbReference type="AlphaFoldDB" id="A0AAE1Y482"/>
<gene>
    <name evidence="2" type="ORF">Salat_1903000</name>
</gene>
<dbReference type="EMBL" id="JACGWO010000007">
    <property type="protein sequence ID" value="KAK4423202.1"/>
    <property type="molecule type" value="Genomic_DNA"/>
</dbReference>